<keyword evidence="4" id="KW-1185">Reference proteome</keyword>
<dbReference type="SUPFAM" id="SSF81324">
    <property type="entry name" value="Voltage-gated potassium channels"/>
    <property type="match status" value="1"/>
</dbReference>
<dbReference type="Proteomes" id="UP000031449">
    <property type="component" value="Chromosome"/>
</dbReference>
<accession>A0A0B5AR67</accession>
<dbReference type="InterPro" id="IPR013099">
    <property type="entry name" value="K_chnl_dom"/>
</dbReference>
<dbReference type="OrthoDB" id="9813518at2"/>
<dbReference type="STRING" id="1508404.JMA_12670"/>
<feature type="transmembrane region" description="Helical" evidence="1">
    <location>
        <begin position="35"/>
        <end position="58"/>
    </location>
</feature>
<dbReference type="AlphaFoldDB" id="A0A0B5AR67"/>
<dbReference type="HOGENOM" id="CLU_138978_0_0_9"/>
<evidence type="ECO:0000256" key="1">
    <source>
        <dbReference type="SAM" id="Phobius"/>
    </source>
</evidence>
<feature type="domain" description="Potassium channel" evidence="2">
    <location>
        <begin position="47"/>
        <end position="123"/>
    </location>
</feature>
<keyword evidence="1" id="KW-0472">Membrane</keyword>
<feature type="transmembrane region" description="Helical" evidence="1">
    <location>
        <begin position="103"/>
        <end position="124"/>
    </location>
</feature>
<sequence length="134" mass="14766">MGWLLVLATIGIMIFSVKSLLKLPWEGYIFSLRNFIYLSLTYSVLLIGFAIIYTAMLVEGVRVVEPVESHSFLSLFMSMVYFSAMMLFSVGNGEMLPEGAGRAVAVAAAFIGQVLPVTVIWTLIAKADSQIFDK</sequence>
<protein>
    <recommendedName>
        <fullName evidence="2">Potassium channel domain-containing protein</fullName>
    </recommendedName>
</protein>
<keyword evidence="1" id="KW-0812">Transmembrane</keyword>
<dbReference type="KEGG" id="jeo:JMA_12670"/>
<proteinExistence type="predicted"/>
<dbReference type="Gene3D" id="1.10.287.70">
    <property type="match status" value="1"/>
</dbReference>
<evidence type="ECO:0000313" key="4">
    <source>
        <dbReference type="Proteomes" id="UP000031449"/>
    </source>
</evidence>
<organism evidence="3 4">
    <name type="scientific">Jeotgalibacillus malaysiensis</name>
    <dbReference type="NCBI Taxonomy" id="1508404"/>
    <lineage>
        <taxon>Bacteria</taxon>
        <taxon>Bacillati</taxon>
        <taxon>Bacillota</taxon>
        <taxon>Bacilli</taxon>
        <taxon>Bacillales</taxon>
        <taxon>Caryophanaceae</taxon>
        <taxon>Jeotgalibacillus</taxon>
    </lineage>
</organism>
<dbReference type="EMBL" id="CP009416">
    <property type="protein sequence ID" value="AJD90584.1"/>
    <property type="molecule type" value="Genomic_DNA"/>
</dbReference>
<reference evidence="3 4" key="1">
    <citation type="submission" date="2014-08" db="EMBL/GenBank/DDBJ databases">
        <title>Complete genome of a marine bacteria Jeotgalibacillus malaysiensis.</title>
        <authorList>
            <person name="Yaakop A.S."/>
            <person name="Chan K.-G."/>
            <person name="Goh K.M."/>
        </authorList>
    </citation>
    <scope>NUCLEOTIDE SEQUENCE [LARGE SCALE GENOMIC DNA]</scope>
    <source>
        <strain evidence="3 4">D5</strain>
    </source>
</reference>
<keyword evidence="1" id="KW-1133">Transmembrane helix</keyword>
<gene>
    <name evidence="3" type="ORF">JMA_12670</name>
</gene>
<evidence type="ECO:0000313" key="3">
    <source>
        <dbReference type="EMBL" id="AJD90584.1"/>
    </source>
</evidence>
<evidence type="ECO:0000259" key="2">
    <source>
        <dbReference type="Pfam" id="PF07885"/>
    </source>
</evidence>
<feature type="transmembrane region" description="Helical" evidence="1">
    <location>
        <begin position="70"/>
        <end position="91"/>
    </location>
</feature>
<name>A0A0B5AR67_9BACL</name>
<dbReference type="Pfam" id="PF07885">
    <property type="entry name" value="Ion_trans_2"/>
    <property type="match status" value="1"/>
</dbReference>
<dbReference type="BioCyc" id="JESP1508404:G14D9-10502-MONOMER"/>